<evidence type="ECO:0000313" key="8">
    <source>
        <dbReference type="Proteomes" id="UP001320768"/>
    </source>
</evidence>
<feature type="binding site" evidence="5">
    <location>
        <begin position="237"/>
        <end position="243"/>
    </location>
    <ligand>
        <name>S-adenosyl-L-methionine</name>
        <dbReference type="ChEBI" id="CHEBI:59789"/>
    </ligand>
</feature>
<keyword evidence="3 5" id="KW-0949">S-adenosyl-L-methionine</keyword>
<evidence type="ECO:0000256" key="2">
    <source>
        <dbReference type="ARBA" id="ARBA00022679"/>
    </source>
</evidence>
<dbReference type="PRINTS" id="PR02008">
    <property type="entry name" value="RCMTFAMILY"/>
</dbReference>
<feature type="active site" description="Nucleophile" evidence="5">
    <location>
        <position position="354"/>
    </location>
</feature>
<evidence type="ECO:0000259" key="6">
    <source>
        <dbReference type="PROSITE" id="PS51686"/>
    </source>
</evidence>
<comment type="caution">
    <text evidence="7">The sequence shown here is derived from an EMBL/GenBank/DDBJ whole genome shotgun (WGS) entry which is preliminary data.</text>
</comment>
<proteinExistence type="inferred from homology"/>
<evidence type="ECO:0000256" key="5">
    <source>
        <dbReference type="PROSITE-ProRule" id="PRU01023"/>
    </source>
</evidence>
<keyword evidence="8" id="KW-1185">Reference proteome</keyword>
<dbReference type="InterPro" id="IPR001678">
    <property type="entry name" value="MeTrfase_RsmB-F_NOP2_dom"/>
</dbReference>
<evidence type="ECO:0000256" key="4">
    <source>
        <dbReference type="ARBA" id="ARBA00022884"/>
    </source>
</evidence>
<dbReference type="Gene3D" id="3.40.50.150">
    <property type="entry name" value="Vaccinia Virus protein VP39"/>
    <property type="match status" value="1"/>
</dbReference>
<accession>A0ABT1L641</accession>
<dbReference type="Proteomes" id="UP001320768">
    <property type="component" value="Unassembled WGS sequence"/>
</dbReference>
<name>A0ABT1L641_9GAMM</name>
<organism evidence="7 8">
    <name type="scientific">Candidatus Synchoanobacter obligatus</name>
    <dbReference type="NCBI Taxonomy" id="2919597"/>
    <lineage>
        <taxon>Bacteria</taxon>
        <taxon>Pseudomonadati</taxon>
        <taxon>Pseudomonadota</taxon>
        <taxon>Gammaproteobacteria</taxon>
        <taxon>Candidatus Comchoanobacterales</taxon>
        <taxon>Candidatus Comchoanobacteraceae</taxon>
        <taxon>Candidatus Synchoanobacter</taxon>
    </lineage>
</organism>
<keyword evidence="2 5" id="KW-0808">Transferase</keyword>
<feature type="binding site" evidence="5">
    <location>
        <position position="303"/>
    </location>
    <ligand>
        <name>S-adenosyl-L-methionine</name>
        <dbReference type="ChEBI" id="CHEBI:59789"/>
    </ligand>
</feature>
<keyword evidence="4 5" id="KW-0694">RNA-binding</keyword>
<dbReference type="InterPro" id="IPR035926">
    <property type="entry name" value="NusB-like_sf"/>
</dbReference>
<reference evidence="7 8" key="1">
    <citation type="journal article" date="2022" name="Nat. Microbiol.">
        <title>The microbiome of a bacterivorous marine choanoflagellate contains a resource-demanding obligate bacterial associate.</title>
        <authorList>
            <person name="Needham D.M."/>
            <person name="Poirier C."/>
            <person name="Bachy C."/>
            <person name="George E.E."/>
            <person name="Wilken S."/>
            <person name="Yung C.C.M."/>
            <person name="Limardo A.J."/>
            <person name="Morando M."/>
            <person name="Sudek L."/>
            <person name="Malmstrom R.R."/>
            <person name="Keeling P.J."/>
            <person name="Santoro A.E."/>
            <person name="Worden A.Z."/>
        </authorList>
    </citation>
    <scope>NUCLEOTIDE SEQUENCE [LARGE SCALE GENOMIC DNA]</scope>
    <source>
        <strain evidence="7 8">Comchoano-2</strain>
    </source>
</reference>
<evidence type="ECO:0000256" key="1">
    <source>
        <dbReference type="ARBA" id="ARBA00022603"/>
    </source>
</evidence>
<dbReference type="Pfam" id="PF01189">
    <property type="entry name" value="Methyltr_RsmB-F"/>
    <property type="match status" value="1"/>
</dbReference>
<feature type="domain" description="SAM-dependent MTase RsmB/NOP-type" evidence="6">
    <location>
        <begin position="136"/>
        <end position="411"/>
    </location>
</feature>
<dbReference type="CDD" id="cd02440">
    <property type="entry name" value="AdoMet_MTases"/>
    <property type="match status" value="1"/>
</dbReference>
<evidence type="ECO:0000313" key="7">
    <source>
        <dbReference type="EMBL" id="MCP8352200.1"/>
    </source>
</evidence>
<dbReference type="PANTHER" id="PTHR22807:SF61">
    <property type="entry name" value="NOL1_NOP2_SUN FAMILY PROTEIN _ ANTITERMINATION NUSB DOMAIN-CONTAINING PROTEIN"/>
    <property type="match status" value="1"/>
</dbReference>
<feature type="binding site" evidence="5">
    <location>
        <position position="261"/>
    </location>
    <ligand>
        <name>S-adenosyl-L-methionine</name>
        <dbReference type="ChEBI" id="CHEBI:59789"/>
    </ligand>
</feature>
<dbReference type="Gene3D" id="3.30.70.1170">
    <property type="entry name" value="Sun protein, domain 3"/>
    <property type="match status" value="1"/>
</dbReference>
<dbReference type="InterPro" id="IPR023267">
    <property type="entry name" value="RCMT"/>
</dbReference>
<protein>
    <recommendedName>
        <fullName evidence="6">SAM-dependent MTase RsmB/NOP-type domain-containing protein</fullName>
    </recommendedName>
</protein>
<keyword evidence="1 5" id="KW-0489">Methyltransferase</keyword>
<dbReference type="PROSITE" id="PS51686">
    <property type="entry name" value="SAM_MT_RSMB_NOP"/>
    <property type="match status" value="1"/>
</dbReference>
<dbReference type="PANTHER" id="PTHR22807">
    <property type="entry name" value="NOP2 YEAST -RELATED NOL1/NOP2/FMU SUN DOMAIN-CONTAINING"/>
    <property type="match status" value="1"/>
</dbReference>
<gene>
    <name evidence="7" type="ORF">MKS91_02725</name>
</gene>
<evidence type="ECO:0000256" key="3">
    <source>
        <dbReference type="ARBA" id="ARBA00022691"/>
    </source>
</evidence>
<sequence length="411" mass="46570">MSAVTEKETVACLEATLYKRKPFNVDKTEANTGKVKAWGLGVLRNYFFYQFCLNKLLRKNSPRPLSIYLMICFFRLDTSSTNTAKLVNAMVEQSKVMGLPASVVNAVLRQYMLNQEKFRIKARGVESIQYNMRPELLGRLKSHHQCWREIVRFMQEPSAVCLAVCQHNVSVEDMIFQLQEAEVAFSQEGPAIVLERFGHIRQLPGYEKGWFTVLSEANQQIEALLPDARPQAILDACAAPGGKSVMLRSRYGFKPRVVAADNDSLRLTRLQENNARLGLKLEIVEADSAVYDYQEPFDLIWADVPCSATGVIAKHPEIAIQERDDLQNQMQQRQMLENLWAQLSSGGHLVYSTCSVLPEENEQQVAWLLSQQQDASVVTMPQQGWIKGQHGCYLTSEHSRDVVYIAVLAKH</sequence>
<dbReference type="InterPro" id="IPR029063">
    <property type="entry name" value="SAM-dependent_MTases_sf"/>
</dbReference>
<dbReference type="InterPro" id="IPR049560">
    <property type="entry name" value="MeTrfase_RsmB-F_NOP2_cat"/>
</dbReference>
<comment type="similarity">
    <text evidence="5">Belongs to the class I-like SAM-binding methyltransferase superfamily. RsmB/NOP family.</text>
</comment>
<dbReference type="EMBL" id="JAKUDN010000002">
    <property type="protein sequence ID" value="MCP8352200.1"/>
    <property type="molecule type" value="Genomic_DNA"/>
</dbReference>
<feature type="binding site" evidence="5">
    <location>
        <position position="287"/>
    </location>
    <ligand>
        <name>S-adenosyl-L-methionine</name>
        <dbReference type="ChEBI" id="CHEBI:59789"/>
    </ligand>
</feature>
<dbReference type="RefSeq" id="WP_258569308.1">
    <property type="nucleotide sequence ID" value="NZ_JAKUDN010000002.1"/>
</dbReference>
<dbReference type="SUPFAM" id="SSF53335">
    <property type="entry name" value="S-adenosyl-L-methionine-dependent methyltransferases"/>
    <property type="match status" value="1"/>
</dbReference>
<dbReference type="SUPFAM" id="SSF48013">
    <property type="entry name" value="NusB-like"/>
    <property type="match status" value="1"/>
</dbReference>